<evidence type="ECO:0000256" key="1">
    <source>
        <dbReference type="ARBA" id="ARBA00004123"/>
    </source>
</evidence>
<gene>
    <name evidence="8" type="ORF">Ddye_003209</name>
</gene>
<protein>
    <recommendedName>
        <fullName evidence="7">MBD domain-containing protein</fullName>
    </recommendedName>
</protein>
<feature type="region of interest" description="Disordered" evidence="6">
    <location>
        <begin position="51"/>
        <end position="78"/>
    </location>
</feature>
<dbReference type="AlphaFoldDB" id="A0AAD9XSA0"/>
<feature type="compositionally biased region" description="Polar residues" evidence="6">
    <location>
        <begin position="52"/>
        <end position="65"/>
    </location>
</feature>
<dbReference type="Gene3D" id="3.30.890.10">
    <property type="entry name" value="Methyl-cpg-binding Protein 2, Chain A"/>
    <property type="match status" value="3"/>
</dbReference>
<feature type="region of interest" description="Disordered" evidence="6">
    <location>
        <begin position="138"/>
        <end position="158"/>
    </location>
</feature>
<dbReference type="GO" id="GO:0005634">
    <property type="term" value="C:nucleus"/>
    <property type="evidence" value="ECO:0007669"/>
    <property type="project" value="UniProtKB-SubCell"/>
</dbReference>
<comment type="caution">
    <text evidence="8">The sequence shown here is derived from an EMBL/GenBank/DDBJ whole genome shotgun (WGS) entry which is preliminary data.</text>
</comment>
<keyword evidence="5" id="KW-0539">Nucleus</keyword>
<evidence type="ECO:0000256" key="4">
    <source>
        <dbReference type="ARBA" id="ARBA00023163"/>
    </source>
</evidence>
<dbReference type="Pfam" id="PF01429">
    <property type="entry name" value="MBD"/>
    <property type="match status" value="2"/>
</dbReference>
<dbReference type="CDD" id="cd00122">
    <property type="entry name" value="MBD"/>
    <property type="match status" value="1"/>
</dbReference>
<dbReference type="PROSITE" id="PS50982">
    <property type="entry name" value="MBD"/>
    <property type="match status" value="2"/>
</dbReference>
<dbReference type="InterPro" id="IPR038945">
    <property type="entry name" value="MBD13-like"/>
</dbReference>
<dbReference type="PANTHER" id="PTHR34067">
    <property type="entry name" value="OS04G0193200 PROTEIN"/>
    <property type="match status" value="1"/>
</dbReference>
<keyword evidence="4" id="KW-0804">Transcription</keyword>
<proteinExistence type="predicted"/>
<keyword evidence="3" id="KW-0238">DNA-binding</keyword>
<dbReference type="InterPro" id="IPR001739">
    <property type="entry name" value="Methyl_CpG_DNA-bd"/>
</dbReference>
<reference evidence="8" key="1">
    <citation type="journal article" date="2023" name="Plant J.">
        <title>Genome sequences and population genomics provide insights into the demographic history, inbreeding, and mutation load of two 'living fossil' tree species of Dipteronia.</title>
        <authorList>
            <person name="Feng Y."/>
            <person name="Comes H.P."/>
            <person name="Chen J."/>
            <person name="Zhu S."/>
            <person name="Lu R."/>
            <person name="Zhang X."/>
            <person name="Li P."/>
            <person name="Qiu J."/>
            <person name="Olsen K.M."/>
            <person name="Qiu Y."/>
        </authorList>
    </citation>
    <scope>NUCLEOTIDE SEQUENCE</scope>
    <source>
        <strain evidence="8">KIB01</strain>
    </source>
</reference>
<dbReference type="GO" id="GO:0003677">
    <property type="term" value="F:DNA binding"/>
    <property type="evidence" value="ECO:0007669"/>
    <property type="project" value="UniProtKB-KW"/>
</dbReference>
<feature type="compositionally biased region" description="Polar residues" evidence="6">
    <location>
        <begin position="802"/>
        <end position="814"/>
    </location>
</feature>
<dbReference type="PANTHER" id="PTHR34067:SF20">
    <property type="entry name" value="OS08G0206700 PROTEIN"/>
    <property type="match status" value="1"/>
</dbReference>
<dbReference type="SUPFAM" id="SSF54171">
    <property type="entry name" value="DNA-binding domain"/>
    <property type="match status" value="2"/>
</dbReference>
<accession>A0AAD9XSA0</accession>
<keyword evidence="2" id="KW-0805">Transcription regulation</keyword>
<evidence type="ECO:0000256" key="6">
    <source>
        <dbReference type="SAM" id="MobiDB-lite"/>
    </source>
</evidence>
<sequence>MAAMNDPEHLPAGWTLHLKVQKTGRKIRYYKNLVTGKRFFDKDDLLQFVGMESTQGNKPQPTNSPSKRRPEYSGTKHIPKEDECSEWLPDGWVMELRTRKSGSSIGRPYKVFIDPLTGCKFLSKPGVLRYLESVKQKKRASKQEKTSTGTCSSSKAAVRSTVNDLPPGWIKETRTRKTARGIKNDPYYTDPVNGIIFRSKKDVLRYLESGEISRYAFKLAKNGIDDNTLTSTAGKRQNLKQTVTSRQPFEGKASLNECSSALPEAEAFKKRRSKRLSAEIDLNGSLTAEVFPEKMMIQKGTGTKEITSLGCSSLPKSTGSKRYQGEKILADSLPVPTPTNCLQGQDLHERGMECSSRKSLNNSSITKNKKKLNLPRRSSKRLAGHEPELVVNWDSTKCSPKIATTKSRKSEAITAGGLTSNGLSDKASEQLKVEPVKEHTNWDSTKCSPKIATTKSRKSEAIPAGGLTSNGLSDKAFEQQKVGPVKELTNCMSFEQNLQSHEEACKNLVIPGEQLQKFDSAKTDDGKSEPCPFLPIGNSNLDLCLEFAFKSLTGEIPVDAVSAPAVDVPQDKILQENEIGKSRNRKTRINSIKSKNKQELNLPRRSSKRLSGFEPELVSNVMFNEQSCGNVTRNSSRCEATTGLADGVSQQLGDLHETTGVAHDDSTGIKCQSHGESSNKNKRDLEVQTVFEGEPQKLENEKMDTGKPEDQPQNLETEKMNNENAESQFFPFGNSWPDPCLEFAYKTLTGAIPVEDDLTFQDYIQNQHVHIDGASGLSDLGMPSYFESDILFQFDAQEKPPASQQQFSVNQSLLPSGSASSPRCSSIASQQPCLEGNKGFHGKVKS</sequence>
<feature type="region of interest" description="Disordered" evidence="6">
    <location>
        <begin position="659"/>
        <end position="714"/>
    </location>
</feature>
<evidence type="ECO:0000313" key="9">
    <source>
        <dbReference type="Proteomes" id="UP001280121"/>
    </source>
</evidence>
<name>A0AAD9XSA0_9ROSI</name>
<evidence type="ECO:0000313" key="8">
    <source>
        <dbReference type="EMBL" id="KAK2664635.1"/>
    </source>
</evidence>
<feature type="domain" description="MBD" evidence="7">
    <location>
        <begin position="78"/>
        <end position="151"/>
    </location>
</feature>
<feature type="compositionally biased region" description="Basic and acidic residues" evidence="6">
    <location>
        <begin position="694"/>
        <end position="714"/>
    </location>
</feature>
<feature type="domain" description="MBD" evidence="7">
    <location>
        <begin position="155"/>
        <end position="222"/>
    </location>
</feature>
<feature type="compositionally biased region" description="Polar residues" evidence="6">
    <location>
        <begin position="357"/>
        <end position="366"/>
    </location>
</feature>
<feature type="region of interest" description="Disordered" evidence="6">
    <location>
        <begin position="576"/>
        <end position="606"/>
    </location>
</feature>
<dbReference type="InterPro" id="IPR016177">
    <property type="entry name" value="DNA-bd_dom_sf"/>
</dbReference>
<comment type="subcellular location">
    <subcellularLocation>
        <location evidence="1">Nucleus</location>
    </subcellularLocation>
</comment>
<feature type="compositionally biased region" description="Low complexity" evidence="6">
    <location>
        <begin position="815"/>
        <end position="829"/>
    </location>
</feature>
<feature type="compositionally biased region" description="Polar residues" evidence="6">
    <location>
        <begin position="146"/>
        <end position="158"/>
    </location>
</feature>
<evidence type="ECO:0000256" key="5">
    <source>
        <dbReference type="ARBA" id="ARBA00023242"/>
    </source>
</evidence>
<keyword evidence="9" id="KW-1185">Reference proteome</keyword>
<evidence type="ECO:0000259" key="7">
    <source>
        <dbReference type="PROSITE" id="PS50982"/>
    </source>
</evidence>
<evidence type="ECO:0000256" key="3">
    <source>
        <dbReference type="ARBA" id="ARBA00023125"/>
    </source>
</evidence>
<feature type="compositionally biased region" description="Basic and acidic residues" evidence="6">
    <location>
        <begin position="677"/>
        <end position="686"/>
    </location>
</feature>
<evidence type="ECO:0000256" key="2">
    <source>
        <dbReference type="ARBA" id="ARBA00023015"/>
    </source>
</evidence>
<dbReference type="EMBL" id="JANJYI010000001">
    <property type="protein sequence ID" value="KAK2664635.1"/>
    <property type="molecule type" value="Genomic_DNA"/>
</dbReference>
<feature type="region of interest" description="Disordered" evidence="6">
    <location>
        <begin position="802"/>
        <end position="846"/>
    </location>
</feature>
<dbReference type="Proteomes" id="UP001280121">
    <property type="component" value="Unassembled WGS sequence"/>
</dbReference>
<organism evidence="8 9">
    <name type="scientific">Dipteronia dyeriana</name>
    <dbReference type="NCBI Taxonomy" id="168575"/>
    <lineage>
        <taxon>Eukaryota</taxon>
        <taxon>Viridiplantae</taxon>
        <taxon>Streptophyta</taxon>
        <taxon>Embryophyta</taxon>
        <taxon>Tracheophyta</taxon>
        <taxon>Spermatophyta</taxon>
        <taxon>Magnoliopsida</taxon>
        <taxon>eudicotyledons</taxon>
        <taxon>Gunneridae</taxon>
        <taxon>Pentapetalae</taxon>
        <taxon>rosids</taxon>
        <taxon>malvids</taxon>
        <taxon>Sapindales</taxon>
        <taxon>Sapindaceae</taxon>
        <taxon>Hippocastanoideae</taxon>
        <taxon>Acereae</taxon>
        <taxon>Dipteronia</taxon>
    </lineage>
</organism>
<feature type="region of interest" description="Disordered" evidence="6">
    <location>
        <begin position="354"/>
        <end position="378"/>
    </location>
</feature>
<feature type="compositionally biased region" description="Basic residues" evidence="6">
    <location>
        <begin position="367"/>
        <end position="378"/>
    </location>
</feature>